<dbReference type="Gene3D" id="1.10.10.1100">
    <property type="entry name" value="BFD-like [2Fe-2S]-binding domain"/>
    <property type="match status" value="1"/>
</dbReference>
<dbReference type="Proteomes" id="UP000193978">
    <property type="component" value="Chromosome"/>
</dbReference>
<organism evidence="2 3">
    <name type="scientific">Methylocystis bryophila</name>
    <dbReference type="NCBI Taxonomy" id="655015"/>
    <lineage>
        <taxon>Bacteria</taxon>
        <taxon>Pseudomonadati</taxon>
        <taxon>Pseudomonadota</taxon>
        <taxon>Alphaproteobacteria</taxon>
        <taxon>Hyphomicrobiales</taxon>
        <taxon>Methylocystaceae</taxon>
        <taxon>Methylocystis</taxon>
    </lineage>
</organism>
<protein>
    <recommendedName>
        <fullName evidence="1">BFD-like [2Fe-2S]-binding domain-containing protein</fullName>
    </recommendedName>
</protein>
<feature type="domain" description="BFD-like [2Fe-2S]-binding" evidence="1">
    <location>
        <begin position="2"/>
        <end position="50"/>
    </location>
</feature>
<evidence type="ECO:0000313" key="3">
    <source>
        <dbReference type="Proteomes" id="UP000193978"/>
    </source>
</evidence>
<keyword evidence="3" id="KW-1185">Reference proteome</keyword>
<proteinExistence type="predicted"/>
<name>A0A1W6MTL4_9HYPH</name>
<evidence type="ECO:0000259" key="1">
    <source>
        <dbReference type="Pfam" id="PF04324"/>
    </source>
</evidence>
<gene>
    <name evidence="2" type="ORF">B1812_07515</name>
</gene>
<dbReference type="EMBL" id="CP019948">
    <property type="protein sequence ID" value="ARN80944.1"/>
    <property type="molecule type" value="Genomic_DNA"/>
</dbReference>
<evidence type="ECO:0000313" key="2">
    <source>
        <dbReference type="EMBL" id="ARN80944.1"/>
    </source>
</evidence>
<reference evidence="2 3" key="1">
    <citation type="submission" date="2017-02" db="EMBL/GenBank/DDBJ databases">
        <authorList>
            <person name="Peterson S.W."/>
        </authorList>
    </citation>
    <scope>NUCLEOTIDE SEQUENCE [LARGE SCALE GENOMIC DNA]</scope>
    <source>
        <strain evidence="2 3">S285</strain>
    </source>
</reference>
<dbReference type="InterPro" id="IPR007419">
    <property type="entry name" value="BFD-like_2Fe2S-bd_dom"/>
</dbReference>
<dbReference type="RefSeq" id="WP_085771036.1">
    <property type="nucleotide sequence ID" value="NZ_AP027149.1"/>
</dbReference>
<dbReference type="KEGG" id="mbry:B1812_07515"/>
<dbReference type="Pfam" id="PF04324">
    <property type="entry name" value="Fer2_BFD"/>
    <property type="match status" value="1"/>
</dbReference>
<dbReference type="InterPro" id="IPR041854">
    <property type="entry name" value="BFD-like_2Fe2S-bd_dom_sf"/>
</dbReference>
<sequence length="75" mass="7562">MILCSCNVLSDREIQSALASGGRRSVGGLFRSLGCEAKCGRCARSIAAAIEGCSNAADACSDACQSCSAEERAAA</sequence>
<dbReference type="AlphaFoldDB" id="A0A1W6MTL4"/>
<dbReference type="STRING" id="655015.B1812_07515"/>
<accession>A0A1W6MTL4</accession>
<dbReference type="OrthoDB" id="7428628at2"/>